<keyword evidence="2 5" id="KW-0812">Transmembrane</keyword>
<dbReference type="Gene3D" id="1.20.1250.20">
    <property type="entry name" value="MFS general substrate transporter like domains"/>
    <property type="match status" value="2"/>
</dbReference>
<feature type="transmembrane region" description="Helical" evidence="5">
    <location>
        <begin position="202"/>
        <end position="224"/>
    </location>
</feature>
<dbReference type="AlphaFoldDB" id="A0A317ZX90"/>
<evidence type="ECO:0000256" key="3">
    <source>
        <dbReference type="ARBA" id="ARBA00022989"/>
    </source>
</evidence>
<gene>
    <name evidence="7" type="ORF">CTB96_08710</name>
</gene>
<evidence type="ECO:0000256" key="4">
    <source>
        <dbReference type="ARBA" id="ARBA00023136"/>
    </source>
</evidence>
<dbReference type="PANTHER" id="PTHR23528:SF1">
    <property type="entry name" value="MAJOR FACILITATOR SUPERFAMILY (MFS) PROFILE DOMAIN-CONTAINING PROTEIN"/>
    <property type="match status" value="1"/>
</dbReference>
<sequence>MTLPSPSAIPRVSSTSSVAVSASTLNELTPTALLRAQMHQSRGFVFFLVFATIGAGAAQMSAVLLTLTLKATELNADGAATILAISSGIVGLITLVALPVLGSMSDRSRSRFGRRRPFLVAAAVFFILGGFLLVTATSVPLFVLAHAVINLGFIATVVTATALLADQIPANKRGPASAFVSLGTPMGALLGTVIALPFGADLVPLIGIPTAIAVIAVLLLAVVLRDPQFEQRRARRSLGELLSVFWVNPLKFPNFAWVFTSRMLVFSGVAALNGFQAIYLLQSVGLAPAGLGGAILLTVVVNTGISLAVAPAIGRLSDRLNVRKPFIVAAAVILGVGLVLASMAPSFGWYLAAAGVVALGQGVYFAVELALATSVVPDPDNPAKDLAIFKIADNLPVSFVSAAAPFLLAIGVGTSGGQNFAALFVTGAVAAIVGGLSILFVRGAR</sequence>
<dbReference type="PROSITE" id="PS50850">
    <property type="entry name" value="MFS"/>
    <property type="match status" value="1"/>
</dbReference>
<evidence type="ECO:0000256" key="2">
    <source>
        <dbReference type="ARBA" id="ARBA00022692"/>
    </source>
</evidence>
<feature type="transmembrane region" description="Helical" evidence="5">
    <location>
        <begin position="118"/>
        <end position="136"/>
    </location>
</feature>
<protein>
    <recommendedName>
        <fullName evidence="6">Major facilitator superfamily (MFS) profile domain-containing protein</fullName>
    </recommendedName>
</protein>
<feature type="transmembrane region" description="Helical" evidence="5">
    <location>
        <begin position="394"/>
        <end position="414"/>
    </location>
</feature>
<feature type="transmembrane region" description="Helical" evidence="5">
    <location>
        <begin position="326"/>
        <end position="344"/>
    </location>
</feature>
<comment type="caution">
    <text evidence="7">The sequence shown here is derived from an EMBL/GenBank/DDBJ whole genome shotgun (WGS) entry which is preliminary data.</text>
</comment>
<evidence type="ECO:0000313" key="8">
    <source>
        <dbReference type="Proteomes" id="UP000246722"/>
    </source>
</evidence>
<feature type="transmembrane region" description="Helical" evidence="5">
    <location>
        <begin position="44"/>
        <end position="67"/>
    </location>
</feature>
<feature type="transmembrane region" description="Helical" evidence="5">
    <location>
        <begin position="350"/>
        <end position="373"/>
    </location>
</feature>
<feature type="transmembrane region" description="Helical" evidence="5">
    <location>
        <begin position="79"/>
        <end position="98"/>
    </location>
</feature>
<dbReference type="PANTHER" id="PTHR23528">
    <property type="match status" value="1"/>
</dbReference>
<dbReference type="InterPro" id="IPR011701">
    <property type="entry name" value="MFS"/>
</dbReference>
<evidence type="ECO:0000256" key="1">
    <source>
        <dbReference type="ARBA" id="ARBA00004651"/>
    </source>
</evidence>
<accession>A0A317ZX90</accession>
<feature type="transmembrane region" description="Helical" evidence="5">
    <location>
        <begin position="176"/>
        <end position="196"/>
    </location>
</feature>
<organism evidence="7 8">
    <name type="scientific">Cryobacterium arcticum</name>
    <dbReference type="NCBI Taxonomy" id="670052"/>
    <lineage>
        <taxon>Bacteria</taxon>
        <taxon>Bacillati</taxon>
        <taxon>Actinomycetota</taxon>
        <taxon>Actinomycetes</taxon>
        <taxon>Micrococcales</taxon>
        <taxon>Microbacteriaceae</taxon>
        <taxon>Cryobacterium</taxon>
    </lineage>
</organism>
<dbReference type="Proteomes" id="UP000246722">
    <property type="component" value="Unassembled WGS sequence"/>
</dbReference>
<evidence type="ECO:0000259" key="6">
    <source>
        <dbReference type="PROSITE" id="PS50850"/>
    </source>
</evidence>
<dbReference type="GO" id="GO:0005886">
    <property type="term" value="C:plasma membrane"/>
    <property type="evidence" value="ECO:0007669"/>
    <property type="project" value="UniProtKB-SubCell"/>
</dbReference>
<keyword evidence="8" id="KW-1185">Reference proteome</keyword>
<keyword evidence="3 5" id="KW-1133">Transmembrane helix</keyword>
<dbReference type="InterPro" id="IPR036259">
    <property type="entry name" value="MFS_trans_sf"/>
</dbReference>
<feature type="transmembrane region" description="Helical" evidence="5">
    <location>
        <begin position="291"/>
        <end position="314"/>
    </location>
</feature>
<evidence type="ECO:0000313" key="7">
    <source>
        <dbReference type="EMBL" id="PXA70063.1"/>
    </source>
</evidence>
<dbReference type="Pfam" id="PF07690">
    <property type="entry name" value="MFS_1"/>
    <property type="match status" value="1"/>
</dbReference>
<dbReference type="GO" id="GO:0022857">
    <property type="term" value="F:transmembrane transporter activity"/>
    <property type="evidence" value="ECO:0007669"/>
    <property type="project" value="InterPro"/>
</dbReference>
<feature type="transmembrane region" description="Helical" evidence="5">
    <location>
        <begin position="420"/>
        <end position="441"/>
    </location>
</feature>
<feature type="transmembrane region" description="Helical" evidence="5">
    <location>
        <begin position="255"/>
        <end position="279"/>
    </location>
</feature>
<comment type="subcellular location">
    <subcellularLocation>
        <location evidence="1">Cell membrane</location>
        <topology evidence="1">Multi-pass membrane protein</topology>
    </subcellularLocation>
</comment>
<name>A0A317ZX90_9MICO</name>
<evidence type="ECO:0000256" key="5">
    <source>
        <dbReference type="SAM" id="Phobius"/>
    </source>
</evidence>
<feature type="transmembrane region" description="Helical" evidence="5">
    <location>
        <begin position="142"/>
        <end position="164"/>
    </location>
</feature>
<dbReference type="InterPro" id="IPR020846">
    <property type="entry name" value="MFS_dom"/>
</dbReference>
<reference evidence="7 8" key="1">
    <citation type="submission" date="2018-05" db="EMBL/GenBank/DDBJ databases">
        <title>Genetic diversity of glacier-inhabiting Cryobacterium bacteria in China and description of Cryobacterium mengkeensis sp. nov. and Arthrobacter glacialis sp. nov.</title>
        <authorList>
            <person name="Liu Q."/>
            <person name="Xin Y.-H."/>
        </authorList>
    </citation>
    <scope>NUCLEOTIDE SEQUENCE [LARGE SCALE GENOMIC DNA]</scope>
    <source>
        <strain evidence="7 8">SK-1</strain>
    </source>
</reference>
<proteinExistence type="predicted"/>
<dbReference type="OrthoDB" id="7584869at2"/>
<feature type="domain" description="Major facilitator superfamily (MFS) profile" evidence="6">
    <location>
        <begin position="47"/>
        <end position="445"/>
    </location>
</feature>
<dbReference type="EMBL" id="QHLY01000009">
    <property type="protein sequence ID" value="PXA70063.1"/>
    <property type="molecule type" value="Genomic_DNA"/>
</dbReference>
<keyword evidence="4 5" id="KW-0472">Membrane</keyword>
<dbReference type="SUPFAM" id="SSF103473">
    <property type="entry name" value="MFS general substrate transporter"/>
    <property type="match status" value="1"/>
</dbReference>